<organism evidence="3 4">
    <name type="scientific">Brachionus calyciflorus</name>
    <dbReference type="NCBI Taxonomy" id="104777"/>
    <lineage>
        <taxon>Eukaryota</taxon>
        <taxon>Metazoa</taxon>
        <taxon>Spiralia</taxon>
        <taxon>Gnathifera</taxon>
        <taxon>Rotifera</taxon>
        <taxon>Eurotatoria</taxon>
        <taxon>Monogononta</taxon>
        <taxon>Pseudotrocha</taxon>
        <taxon>Ploima</taxon>
        <taxon>Brachionidae</taxon>
        <taxon>Brachionus</taxon>
    </lineage>
</organism>
<evidence type="ECO:0008006" key="5">
    <source>
        <dbReference type="Google" id="ProtNLM"/>
    </source>
</evidence>
<protein>
    <recommendedName>
        <fullName evidence="5">G-protein coupled receptors family 1 profile domain-containing protein</fullName>
    </recommendedName>
</protein>
<dbReference type="AlphaFoldDB" id="A0A813TPZ4"/>
<feature type="transmembrane region" description="Helical" evidence="1">
    <location>
        <begin position="462"/>
        <end position="482"/>
    </location>
</feature>
<keyword evidence="1" id="KW-0472">Membrane</keyword>
<gene>
    <name evidence="3" type="ORF">OXX778_LOCUS7294</name>
</gene>
<feature type="signal peptide" evidence="2">
    <location>
        <begin position="1"/>
        <end position="18"/>
    </location>
</feature>
<dbReference type="Proteomes" id="UP000663879">
    <property type="component" value="Unassembled WGS sequence"/>
</dbReference>
<evidence type="ECO:0000313" key="3">
    <source>
        <dbReference type="EMBL" id="CAF0817645.1"/>
    </source>
</evidence>
<feature type="transmembrane region" description="Helical" evidence="1">
    <location>
        <begin position="513"/>
        <end position="531"/>
    </location>
</feature>
<evidence type="ECO:0000256" key="2">
    <source>
        <dbReference type="SAM" id="SignalP"/>
    </source>
</evidence>
<keyword evidence="1" id="KW-0812">Transmembrane</keyword>
<feature type="transmembrane region" description="Helical" evidence="1">
    <location>
        <begin position="552"/>
        <end position="571"/>
    </location>
</feature>
<dbReference type="EMBL" id="CAJNOC010000923">
    <property type="protein sequence ID" value="CAF0817645.1"/>
    <property type="molecule type" value="Genomic_DNA"/>
</dbReference>
<sequence length="741" mass="88206">MKFLILIILIFYLDKSNFEKSCKLFKENNGIHLSCNSLYKTPNSSYLNLGNILGNNMITYKPIDRHEILNSKSLQNTLNFYKQLPSFQIPMIIYINLNGFDINLFHDINNTEFYDINIYFSSLKFNLYFSNGTLVQKCPTTWNPIEKSQFKINFFQLYKFTLYPRKICPFFFQNIDIKLLMLYYQTNTFYKKNFLNFETIPDSIDLNTNIRSLNLLFTHNLRLGTNILNRNVFKNILFMSVDGKLESIDDNLFSYFNSLKIIVFDLYHAKNLFHKGLDWTYSINKDIQVDLDNTTQVNEYFNFKTLILIKDLNEYSDSTFTMLNLFPDEDFCLYKKFPFNKMIYLVVLEGSEHFKSSCTFNFIRQQNSKISFDYPNFFANSFLHNISEISHCNFTKLSLLCEKEQIYADSFEIENFYETSMLIDFLILIILDPIFSLLGLLINLFTFIFFKAEALNKNQYNFIRFYSALCCFYFVISLTNLITECQLPNGIYCSNIHKLIHVQYFRKIFTDTIQFFLKVCLNFVIIGFNYFQYRIVQNSKVLNQGRILNFWIYIKVVGIIGFILSFPNYFYTVINRESPFQNYPFSVLENDVQIELYIKYLNKVVIIVYIVNEFLNYFIMKRDKVKCMKTSQLKSLKTTLFNSILNFFLKLPELFLVINALAHYYGGFSNGINSKWDLLFKLICSVYNFNNVVGHLCKFLYTISLLTNYYFYFVLDKNFRSFIQDFSQKKNEKPSTHQIRK</sequence>
<keyword evidence="4" id="KW-1185">Reference proteome</keyword>
<dbReference type="OrthoDB" id="10235894at2759"/>
<accession>A0A813TPZ4</accession>
<keyword evidence="1" id="KW-1133">Transmembrane helix</keyword>
<feature type="transmembrane region" description="Helical" evidence="1">
    <location>
        <begin position="640"/>
        <end position="665"/>
    </location>
</feature>
<feature type="transmembrane region" description="Helical" evidence="1">
    <location>
        <begin position="425"/>
        <end position="450"/>
    </location>
</feature>
<evidence type="ECO:0000256" key="1">
    <source>
        <dbReference type="SAM" id="Phobius"/>
    </source>
</evidence>
<comment type="caution">
    <text evidence="3">The sequence shown here is derived from an EMBL/GenBank/DDBJ whole genome shotgun (WGS) entry which is preliminary data.</text>
</comment>
<proteinExistence type="predicted"/>
<reference evidence="3" key="1">
    <citation type="submission" date="2021-02" db="EMBL/GenBank/DDBJ databases">
        <authorList>
            <person name="Nowell W R."/>
        </authorList>
    </citation>
    <scope>NUCLEOTIDE SEQUENCE</scope>
    <source>
        <strain evidence="3">Ploen Becks lab</strain>
    </source>
</reference>
<keyword evidence="2" id="KW-0732">Signal</keyword>
<name>A0A813TPZ4_9BILA</name>
<evidence type="ECO:0000313" key="4">
    <source>
        <dbReference type="Proteomes" id="UP000663879"/>
    </source>
</evidence>
<feature type="chain" id="PRO_5032495238" description="G-protein coupled receptors family 1 profile domain-containing protein" evidence="2">
    <location>
        <begin position="19"/>
        <end position="741"/>
    </location>
</feature>
<feature type="transmembrane region" description="Helical" evidence="1">
    <location>
        <begin position="699"/>
        <end position="715"/>
    </location>
</feature>
<feature type="transmembrane region" description="Helical" evidence="1">
    <location>
        <begin position="600"/>
        <end position="619"/>
    </location>
</feature>